<keyword evidence="1" id="KW-0998">Cell outer membrane</keyword>
<dbReference type="AlphaFoldDB" id="A0AAE3JQI8"/>
<evidence type="ECO:0000256" key="1">
    <source>
        <dbReference type="PROSITE-ProRule" id="PRU01360"/>
    </source>
</evidence>
<dbReference type="Pfam" id="PF07715">
    <property type="entry name" value="Plug"/>
    <property type="match status" value="1"/>
</dbReference>
<dbReference type="Gene3D" id="2.170.130.10">
    <property type="entry name" value="TonB-dependent receptor, plug domain"/>
    <property type="match status" value="1"/>
</dbReference>
<keyword evidence="2" id="KW-0732">Signal</keyword>
<keyword evidence="1" id="KW-0813">Transport</keyword>
<accession>A0AAE3JQI8</accession>
<keyword evidence="1" id="KW-1134">Transmembrane beta strand</keyword>
<keyword evidence="1" id="KW-0812">Transmembrane</keyword>
<protein>
    <submittedName>
        <fullName evidence="4">TonB-dependent receptor plug domain-containing protein</fullName>
    </submittedName>
</protein>
<keyword evidence="1" id="KW-0472">Membrane</keyword>
<gene>
    <name evidence="4" type="ORF">K8352_15430</name>
</gene>
<keyword evidence="4" id="KW-0675">Receptor</keyword>
<dbReference type="InterPro" id="IPR008969">
    <property type="entry name" value="CarboxyPept-like_regulatory"/>
</dbReference>
<dbReference type="InterPro" id="IPR037066">
    <property type="entry name" value="Plug_dom_sf"/>
</dbReference>
<sequence>MYKLLIALVFISTSVLTAQSNPNSLIHVKGTVLDSNGDPVKRAIIYVDSVKTFTKTNKRGFYTIDVPSDTGQMMAFSSKYGMVAGLLEGDELNFQFQKDQPKISENELKQIGFTVDTNRKRRVDPSDYENYSSIYDLIKAMFTGVTVRGSDIRVRGYSSLPTDSGDLNSLGANPSEPLVVVDGNYVSSTALNQFLPKDVESIELLKDSDAAIYGARGATGVFIITLKK</sequence>
<dbReference type="EMBL" id="JAIRBC010000025">
    <property type="protein sequence ID" value="MCG2462151.1"/>
    <property type="molecule type" value="Genomic_DNA"/>
</dbReference>
<dbReference type="Proteomes" id="UP001200642">
    <property type="component" value="Unassembled WGS sequence"/>
</dbReference>
<dbReference type="SUPFAM" id="SSF49464">
    <property type="entry name" value="Carboxypeptidase regulatory domain-like"/>
    <property type="match status" value="1"/>
</dbReference>
<dbReference type="InterPro" id="IPR012910">
    <property type="entry name" value="Plug_dom"/>
</dbReference>
<proteinExistence type="inferred from homology"/>
<feature type="signal peptide" evidence="2">
    <location>
        <begin position="1"/>
        <end position="18"/>
    </location>
</feature>
<dbReference type="GO" id="GO:0009279">
    <property type="term" value="C:cell outer membrane"/>
    <property type="evidence" value="ECO:0007669"/>
    <property type="project" value="UniProtKB-SubCell"/>
</dbReference>
<name>A0AAE3JQI8_9FLAO</name>
<organism evidence="4 5">
    <name type="scientific">Cerina litoralis</name>
    <dbReference type="NCBI Taxonomy" id="2874477"/>
    <lineage>
        <taxon>Bacteria</taxon>
        <taxon>Pseudomonadati</taxon>
        <taxon>Bacteroidota</taxon>
        <taxon>Flavobacteriia</taxon>
        <taxon>Flavobacteriales</taxon>
        <taxon>Flavobacteriaceae</taxon>
        <taxon>Cerina</taxon>
    </lineage>
</organism>
<evidence type="ECO:0000259" key="3">
    <source>
        <dbReference type="Pfam" id="PF07715"/>
    </source>
</evidence>
<keyword evidence="5" id="KW-1185">Reference proteome</keyword>
<evidence type="ECO:0000313" key="4">
    <source>
        <dbReference type="EMBL" id="MCG2462151.1"/>
    </source>
</evidence>
<dbReference type="SUPFAM" id="SSF56935">
    <property type="entry name" value="Porins"/>
    <property type="match status" value="1"/>
</dbReference>
<comment type="subcellular location">
    <subcellularLocation>
        <location evidence="1">Cell outer membrane</location>
        <topology evidence="1">Multi-pass membrane protein</topology>
    </subcellularLocation>
</comment>
<evidence type="ECO:0000313" key="5">
    <source>
        <dbReference type="Proteomes" id="UP001200642"/>
    </source>
</evidence>
<evidence type="ECO:0000256" key="2">
    <source>
        <dbReference type="SAM" id="SignalP"/>
    </source>
</evidence>
<feature type="chain" id="PRO_5042017327" evidence="2">
    <location>
        <begin position="19"/>
        <end position="228"/>
    </location>
</feature>
<dbReference type="InterPro" id="IPR039426">
    <property type="entry name" value="TonB-dep_rcpt-like"/>
</dbReference>
<comment type="caution">
    <text evidence="4">The sequence shown here is derived from an EMBL/GenBank/DDBJ whole genome shotgun (WGS) entry which is preliminary data.</text>
</comment>
<dbReference type="RefSeq" id="WP_317903288.1">
    <property type="nucleotide sequence ID" value="NZ_JAIRBC010000025.1"/>
</dbReference>
<dbReference type="Gene3D" id="2.60.40.1120">
    <property type="entry name" value="Carboxypeptidase-like, regulatory domain"/>
    <property type="match status" value="1"/>
</dbReference>
<reference evidence="4" key="1">
    <citation type="submission" date="2023-02" db="EMBL/GenBank/DDBJ databases">
        <title>Genome of Flavobacteriaceae gen. nov. sp. strain F89.</title>
        <authorList>
            <person name="Wang Y."/>
        </authorList>
    </citation>
    <scope>NUCLEOTIDE SEQUENCE</scope>
    <source>
        <strain evidence="4">F89</strain>
    </source>
</reference>
<dbReference type="PROSITE" id="PS52016">
    <property type="entry name" value="TONB_DEPENDENT_REC_3"/>
    <property type="match status" value="1"/>
</dbReference>
<comment type="similarity">
    <text evidence="1">Belongs to the TonB-dependent receptor family.</text>
</comment>
<feature type="domain" description="TonB-dependent receptor plug" evidence="3">
    <location>
        <begin position="130"/>
        <end position="221"/>
    </location>
</feature>